<dbReference type="Gene3D" id="3.40.50.300">
    <property type="entry name" value="P-loop containing nucleotide triphosphate hydrolases"/>
    <property type="match status" value="2"/>
</dbReference>
<dbReference type="InterPro" id="IPR017871">
    <property type="entry name" value="ABC_transporter-like_CS"/>
</dbReference>
<proteinExistence type="inferred from homology"/>
<keyword evidence="9" id="KW-0862">Zinc</keyword>
<evidence type="ECO:0000256" key="1">
    <source>
        <dbReference type="ARBA" id="ARBA00004496"/>
    </source>
</evidence>
<organism evidence="18 19">
    <name type="scientific">Candidatus Kuenenbacteria bacterium CG10_big_fil_rev_8_21_14_0_10_36_11</name>
    <dbReference type="NCBI Taxonomy" id="1974618"/>
    <lineage>
        <taxon>Bacteria</taxon>
        <taxon>Candidatus Kueneniibacteriota</taxon>
    </lineage>
</organism>
<dbReference type="InterPro" id="IPR003439">
    <property type="entry name" value="ABC_transporter-like_ATP-bd"/>
</dbReference>
<dbReference type="GO" id="GO:0016887">
    <property type="term" value="F:ATP hydrolysis activity"/>
    <property type="evidence" value="ECO:0007669"/>
    <property type="project" value="InterPro"/>
</dbReference>
<comment type="caution">
    <text evidence="18">The sequence shown here is derived from an EMBL/GenBank/DDBJ whole genome shotgun (WGS) entry which is preliminary data.</text>
</comment>
<dbReference type="NCBIfam" id="NF001503">
    <property type="entry name" value="PRK00349.1"/>
    <property type="match status" value="1"/>
</dbReference>
<sequence length="964" mass="107193">MLKKQSQTPDKIILKGVRVNNLKNIDVEIPKNKFVVITGLSGSGKSSLAFDTLFAEGQRLYLESLSTYARQFANIQTKPDIDSITGLSPAIAIDQKNISNNPRSTVATMTEIYDYLRLFMARIGKIYCPNCGALVQKQSLEKILEKIINHYKNKKIIILAPIIKNKTGLNQKIVLDIKQANFSRVRLNKIIYATTDLLAQNFEKEKKYALEIIIDELKVPDNFKQLKNILITPDNKNLYTGEEYITFKKFLKAVDLAFDLSNGLLTVLDPATNQEQTFSKFLSCPKCDFSLEELEPRLFSFNSPFGACPACRGLGFKEKFEPELVIPNKKLTIAEGAIRPYVRVLAKNQNKIMADLALMAEKNNFSLNTPIKNLSDKQLSVLLYGDNDFEGIINNLNKKYLASDSEYLKSELNQYLRALICPACDGQRLNKTALSVKVAGKNIAELTAFNLTAAKEFFKNLLNNKTKEKLTSDEMIVASQILKEIIKRLNFLIAVGLEYLTLNRSAQTLSGGEAQRIKLSTQISAGLTGVLYVLDEPSIGLHPKDNSKLIATLKKMRDLGNSIIVVEHDRETMLAADWLIDVGPGAGKYGGEIVAAGTPSEVKNNPSSLTGAYLAKNKKIARRKNSLFAKKTANKFLIVKKAEEFNLKKIDVKIPLAKLVCLTGVSGSGKSTLVTEILGKALARHFYHAKDLPGKHEKILGLENIDKVIAIDQAPIGRTPRSNPATYTGVFTLIRELFAATNEAKIKRYDVGNFSFNVIGGRCEACQGDGYKKVEMNFLPDVFIKCEECEGKRFKKEILEVHYQGKNIAEVLSLSVDEALEFFNREPMLKAKLQLLVDVGLGYLELGQSATTLSGGEAQRIKLAAELMRRATGQTLYILDEPTTGLHFDDINRLLNVLYRLVELGNTVLIVEHNLDVIKNADWIIDLGPEGGDKGGYLVAEGAPEQVAQNSKSWTGKYLKRVLK</sequence>
<feature type="domain" description="ABC transporter" evidence="17">
    <location>
        <begin position="338"/>
        <end position="615"/>
    </location>
</feature>
<reference evidence="19" key="1">
    <citation type="submission" date="2017-09" db="EMBL/GenBank/DDBJ databases">
        <title>Depth-based differentiation of microbial function through sediment-hosted aquifers and enrichment of novel symbionts in the deep terrestrial subsurface.</title>
        <authorList>
            <person name="Probst A.J."/>
            <person name="Ladd B."/>
            <person name="Jarett J.K."/>
            <person name="Geller-Mcgrath D.E."/>
            <person name="Sieber C.M.K."/>
            <person name="Emerson J.B."/>
            <person name="Anantharaman K."/>
            <person name="Thomas B.C."/>
            <person name="Malmstrom R."/>
            <person name="Stieglmeier M."/>
            <person name="Klingl A."/>
            <person name="Woyke T."/>
            <person name="Ryan C.M."/>
            <person name="Banfield J.F."/>
        </authorList>
    </citation>
    <scope>NUCLEOTIDE SEQUENCE [LARGE SCALE GENOMIC DNA]</scope>
</reference>
<dbReference type="GO" id="GO:0004518">
    <property type="term" value="F:nuclease activity"/>
    <property type="evidence" value="ECO:0007669"/>
    <property type="project" value="UniProtKB-KW"/>
</dbReference>
<dbReference type="Pfam" id="PF17760">
    <property type="entry name" value="UvrA_inter"/>
    <property type="match status" value="1"/>
</dbReference>
<name>A0A2M6WBF1_9BACT</name>
<evidence type="ECO:0000256" key="14">
    <source>
        <dbReference type="ARBA" id="ARBA00038000"/>
    </source>
</evidence>
<protein>
    <recommendedName>
        <fullName evidence="15">UvrABC system protein A</fullName>
    </recommendedName>
    <alternativeName>
        <fullName evidence="16">Excinuclease ABC subunit A</fullName>
    </alternativeName>
</protein>
<evidence type="ECO:0000256" key="9">
    <source>
        <dbReference type="ARBA" id="ARBA00022833"/>
    </source>
</evidence>
<evidence type="ECO:0000256" key="2">
    <source>
        <dbReference type="ARBA" id="ARBA00022490"/>
    </source>
</evidence>
<dbReference type="Pfam" id="PF17755">
    <property type="entry name" value="UvrA_DNA-bind"/>
    <property type="match status" value="1"/>
</dbReference>
<dbReference type="Gene3D" id="3.30.1490.20">
    <property type="entry name" value="ATP-grasp fold, A domain"/>
    <property type="match status" value="1"/>
</dbReference>
<evidence type="ECO:0000256" key="12">
    <source>
        <dbReference type="ARBA" id="ARBA00023125"/>
    </source>
</evidence>
<dbReference type="InterPro" id="IPR004602">
    <property type="entry name" value="UvrA"/>
</dbReference>
<dbReference type="PANTHER" id="PTHR43152">
    <property type="entry name" value="UVRABC SYSTEM PROTEIN A"/>
    <property type="match status" value="1"/>
</dbReference>
<keyword evidence="4" id="KW-0677">Repeat</keyword>
<dbReference type="Gene3D" id="1.20.1580.10">
    <property type="entry name" value="ABC transporter ATPase like domain"/>
    <property type="match status" value="2"/>
</dbReference>
<evidence type="ECO:0000256" key="16">
    <source>
        <dbReference type="ARBA" id="ARBA00042156"/>
    </source>
</evidence>
<evidence type="ECO:0000256" key="8">
    <source>
        <dbReference type="ARBA" id="ARBA00022771"/>
    </source>
</evidence>
<gene>
    <name evidence="18" type="ORF">COU23_00155</name>
</gene>
<comment type="similarity">
    <text evidence="14">Belongs to the ABC transporter superfamily. UvrA family.</text>
</comment>
<evidence type="ECO:0000256" key="11">
    <source>
        <dbReference type="ARBA" id="ARBA00022881"/>
    </source>
</evidence>
<dbReference type="InterPro" id="IPR041102">
    <property type="entry name" value="UvrA_inter"/>
</dbReference>
<dbReference type="InterPro" id="IPR041552">
    <property type="entry name" value="UvrA_DNA-bd"/>
</dbReference>
<evidence type="ECO:0000256" key="10">
    <source>
        <dbReference type="ARBA" id="ARBA00022840"/>
    </source>
</evidence>
<keyword evidence="12" id="KW-0238">DNA-binding</keyword>
<evidence type="ECO:0000256" key="15">
    <source>
        <dbReference type="ARBA" id="ARBA00039316"/>
    </source>
</evidence>
<dbReference type="GO" id="GO:0003677">
    <property type="term" value="F:DNA binding"/>
    <property type="evidence" value="ECO:0007669"/>
    <property type="project" value="UniProtKB-KW"/>
</dbReference>
<dbReference type="AlphaFoldDB" id="A0A2M6WBF1"/>
<dbReference type="PROSITE" id="PS00211">
    <property type="entry name" value="ABC_TRANSPORTER_1"/>
    <property type="match status" value="2"/>
</dbReference>
<comment type="subcellular location">
    <subcellularLocation>
        <location evidence="1">Cytoplasm</location>
    </subcellularLocation>
</comment>
<keyword evidence="10" id="KW-0067">ATP-binding</keyword>
<evidence type="ECO:0000256" key="7">
    <source>
        <dbReference type="ARBA" id="ARBA00022769"/>
    </source>
</evidence>
<evidence type="ECO:0000256" key="6">
    <source>
        <dbReference type="ARBA" id="ARBA00022763"/>
    </source>
</evidence>
<evidence type="ECO:0000256" key="5">
    <source>
        <dbReference type="ARBA" id="ARBA00022741"/>
    </source>
</evidence>
<keyword evidence="7" id="KW-0228">DNA excision</keyword>
<dbReference type="Proteomes" id="UP000231464">
    <property type="component" value="Unassembled WGS sequence"/>
</dbReference>
<evidence type="ECO:0000313" key="19">
    <source>
        <dbReference type="Proteomes" id="UP000231464"/>
    </source>
</evidence>
<dbReference type="InterPro" id="IPR013815">
    <property type="entry name" value="ATP_grasp_subdomain_1"/>
</dbReference>
<keyword evidence="6" id="KW-0227">DNA damage</keyword>
<evidence type="ECO:0000256" key="13">
    <source>
        <dbReference type="ARBA" id="ARBA00023204"/>
    </source>
</evidence>
<dbReference type="EMBL" id="PFBP01000003">
    <property type="protein sequence ID" value="PIT90116.1"/>
    <property type="molecule type" value="Genomic_DNA"/>
</dbReference>
<dbReference type="GO" id="GO:0009380">
    <property type="term" value="C:excinuclease repair complex"/>
    <property type="evidence" value="ECO:0007669"/>
    <property type="project" value="InterPro"/>
</dbReference>
<accession>A0A2M6WBF1</accession>
<dbReference type="SUPFAM" id="SSF52540">
    <property type="entry name" value="P-loop containing nucleoside triphosphate hydrolases"/>
    <property type="match status" value="2"/>
</dbReference>
<evidence type="ECO:0000259" key="17">
    <source>
        <dbReference type="PROSITE" id="PS50893"/>
    </source>
</evidence>
<dbReference type="Gene3D" id="1.10.8.280">
    <property type="entry name" value="ABC transporter ATPase domain-like"/>
    <property type="match status" value="1"/>
</dbReference>
<feature type="domain" description="ABC transporter" evidence="17">
    <location>
        <begin position="621"/>
        <end position="960"/>
    </location>
</feature>
<keyword evidence="13" id="KW-0234">DNA repair</keyword>
<keyword evidence="2" id="KW-0963">Cytoplasm</keyword>
<keyword evidence="5" id="KW-0547">Nucleotide-binding</keyword>
<keyword evidence="8" id="KW-0863">Zinc-finger</keyword>
<evidence type="ECO:0000313" key="18">
    <source>
        <dbReference type="EMBL" id="PIT90116.1"/>
    </source>
</evidence>
<dbReference type="GO" id="GO:0006289">
    <property type="term" value="P:nucleotide-excision repair"/>
    <property type="evidence" value="ECO:0007669"/>
    <property type="project" value="InterPro"/>
</dbReference>
<dbReference type="PANTHER" id="PTHR43152:SF3">
    <property type="entry name" value="UVRABC SYSTEM PROTEIN A"/>
    <property type="match status" value="1"/>
</dbReference>
<keyword evidence="11" id="KW-0267">Excision nuclease</keyword>
<dbReference type="CDD" id="cd03271">
    <property type="entry name" value="ABC_UvrA_II"/>
    <property type="match status" value="1"/>
</dbReference>
<keyword evidence="3" id="KW-0479">Metal-binding</keyword>
<evidence type="ECO:0000256" key="4">
    <source>
        <dbReference type="ARBA" id="ARBA00022737"/>
    </source>
</evidence>
<evidence type="ECO:0000256" key="3">
    <source>
        <dbReference type="ARBA" id="ARBA00022723"/>
    </source>
</evidence>
<dbReference type="NCBIfam" id="TIGR00630">
    <property type="entry name" value="uvra"/>
    <property type="match status" value="1"/>
</dbReference>
<dbReference type="GO" id="GO:0005737">
    <property type="term" value="C:cytoplasm"/>
    <property type="evidence" value="ECO:0007669"/>
    <property type="project" value="UniProtKB-SubCell"/>
</dbReference>
<dbReference type="GO" id="GO:0005524">
    <property type="term" value="F:ATP binding"/>
    <property type="evidence" value="ECO:0007669"/>
    <property type="project" value="UniProtKB-KW"/>
</dbReference>
<dbReference type="InterPro" id="IPR027417">
    <property type="entry name" value="P-loop_NTPase"/>
</dbReference>
<dbReference type="PROSITE" id="PS50893">
    <property type="entry name" value="ABC_TRANSPORTER_2"/>
    <property type="match status" value="2"/>
</dbReference>
<dbReference type="GO" id="GO:0008270">
    <property type="term" value="F:zinc ion binding"/>
    <property type="evidence" value="ECO:0007669"/>
    <property type="project" value="UniProtKB-KW"/>
</dbReference>